<dbReference type="GO" id="GO:0050660">
    <property type="term" value="F:flavin adenine dinucleotide binding"/>
    <property type="evidence" value="ECO:0007669"/>
    <property type="project" value="InterPro"/>
</dbReference>
<name>A0A0B5QQ12_CLOBE</name>
<dbReference type="Proteomes" id="UP000031866">
    <property type="component" value="Chromosome"/>
</dbReference>
<evidence type="ECO:0000256" key="6">
    <source>
        <dbReference type="ARBA" id="ARBA00023122"/>
    </source>
</evidence>
<dbReference type="InterPro" id="IPR016169">
    <property type="entry name" value="FAD-bd_PCMH_sub2"/>
</dbReference>
<dbReference type="InterPro" id="IPR044751">
    <property type="entry name" value="Ion_transp-like_CBS"/>
</dbReference>
<protein>
    <submittedName>
        <fullName evidence="13">Hemolysin</fullName>
    </submittedName>
    <submittedName>
        <fullName evidence="14">HlyC/CorC family transporter</fullName>
    </submittedName>
</protein>
<dbReference type="PANTHER" id="PTHR22777:SF17">
    <property type="entry name" value="UPF0053 PROTEIN SLL0260"/>
    <property type="match status" value="1"/>
</dbReference>
<evidence type="ECO:0000256" key="9">
    <source>
        <dbReference type="PROSITE-ProRule" id="PRU01193"/>
    </source>
</evidence>
<dbReference type="PROSITE" id="PS51846">
    <property type="entry name" value="CNNM"/>
    <property type="match status" value="1"/>
</dbReference>
<dbReference type="RefSeq" id="WP_017211020.1">
    <property type="nucleotide sequence ID" value="NZ_BKAK01000016.1"/>
</dbReference>
<dbReference type="STRING" id="1520.LF65_03814"/>
<dbReference type="GeneID" id="66346259"/>
<dbReference type="Proteomes" id="UP001194098">
    <property type="component" value="Unassembled WGS sequence"/>
</dbReference>
<evidence type="ECO:0000256" key="1">
    <source>
        <dbReference type="ARBA" id="ARBA00004141"/>
    </source>
</evidence>
<feature type="transmembrane region" description="Helical" evidence="10">
    <location>
        <begin position="66"/>
        <end position="88"/>
    </location>
</feature>
<dbReference type="EMBL" id="JABAGV010000033">
    <property type="protein sequence ID" value="MBC2475722.1"/>
    <property type="molecule type" value="Genomic_DNA"/>
</dbReference>
<feature type="transmembrane region" description="Helical" evidence="10">
    <location>
        <begin position="12"/>
        <end position="35"/>
    </location>
</feature>
<keyword evidence="7 9" id="KW-0472">Membrane</keyword>
<evidence type="ECO:0000256" key="8">
    <source>
        <dbReference type="PROSITE-ProRule" id="PRU00703"/>
    </source>
</evidence>
<dbReference type="InterPro" id="IPR005170">
    <property type="entry name" value="Transptr-assoc_dom"/>
</dbReference>
<dbReference type="SMART" id="SM01091">
    <property type="entry name" value="CorC_HlyC"/>
    <property type="match status" value="1"/>
</dbReference>
<evidence type="ECO:0000259" key="12">
    <source>
        <dbReference type="PROSITE" id="PS51846"/>
    </source>
</evidence>
<sequence length="445" mass="50522">MDLDPEQTSITSQLILIVILTLINAFFASAEMSIVSLNKNKIKLLEEEGNKKAKLLLKLMEEPTNFLSTVQVGITLAGFFSSASAATGLSKDVALYLKGLNVPYSGQVALALVTIVLSYITLVFGELFPKRIALKKSEAIAMFCIKPLVIIAKIAVPFVRLLSASTNILVKLIGLDKEDLGEKVSKEEIKSYVEAGLEHGVINKTETEMINSIFEFDDKLACEVMTPRTEVYMINIEDPLMEYLDELIDERYSRVPVYEDDTDNIIGILYMKDFFSEARKYGFENVDIRSILHPPYFVPENRNIDRLFKELQSTKKHIAVLVDEYGGFSGIVSIEDLIEEVMGNIDDEYDEDEPSIEEIDNDTFMISGMLSINDFNNYFDTDIKSENYDTMSGFIIEILERIPSNTDEQEIEYENLIFKIEEVKEKRISKIKLYIQKDDEILAVL</sequence>
<keyword evidence="4" id="KW-0677">Repeat</keyword>
<dbReference type="PROSITE" id="PS51371">
    <property type="entry name" value="CBS"/>
    <property type="match status" value="2"/>
</dbReference>
<accession>A0A0B5QQ12</accession>
<dbReference type="Pfam" id="PF03471">
    <property type="entry name" value="CorC_HlyC"/>
    <property type="match status" value="1"/>
</dbReference>
<comment type="subcellular location">
    <subcellularLocation>
        <location evidence="1">Membrane</location>
        <topology evidence="1">Multi-pass membrane protein</topology>
    </subcellularLocation>
</comment>
<evidence type="ECO:0000256" key="3">
    <source>
        <dbReference type="ARBA" id="ARBA00022692"/>
    </source>
</evidence>
<evidence type="ECO:0000256" key="2">
    <source>
        <dbReference type="ARBA" id="ARBA00006337"/>
    </source>
</evidence>
<dbReference type="Pfam" id="PF00571">
    <property type="entry name" value="CBS"/>
    <property type="match status" value="2"/>
</dbReference>
<dbReference type="KEGG" id="cbei:LF65_03814"/>
<dbReference type="InterPro" id="IPR046342">
    <property type="entry name" value="CBS_dom_sf"/>
</dbReference>
<dbReference type="FunFam" id="3.10.580.10:FF:000002">
    <property type="entry name" value="Magnesium/cobalt efflux protein CorC"/>
    <property type="match status" value="1"/>
</dbReference>
<dbReference type="CDD" id="cd04590">
    <property type="entry name" value="CBS_pair_CorC_HlyC_assoc"/>
    <property type="match status" value="1"/>
</dbReference>
<feature type="domain" description="CBS" evidence="11">
    <location>
        <begin position="291"/>
        <end position="348"/>
    </location>
</feature>
<keyword evidence="3 9" id="KW-0812">Transmembrane</keyword>
<evidence type="ECO:0000256" key="4">
    <source>
        <dbReference type="ARBA" id="ARBA00022737"/>
    </source>
</evidence>
<evidence type="ECO:0000256" key="10">
    <source>
        <dbReference type="SAM" id="Phobius"/>
    </source>
</evidence>
<dbReference type="OrthoDB" id="9798188at2"/>
<dbReference type="Pfam" id="PF01595">
    <property type="entry name" value="CNNM"/>
    <property type="match status" value="1"/>
</dbReference>
<dbReference type="SUPFAM" id="SSF56176">
    <property type="entry name" value="FAD-binding/transporter-associated domain-like"/>
    <property type="match status" value="1"/>
</dbReference>
<reference evidence="14" key="3">
    <citation type="submission" date="2020-04" db="EMBL/GenBank/DDBJ databases">
        <authorList>
            <person name="Brown S."/>
        </authorList>
    </citation>
    <scope>NUCLEOTIDE SEQUENCE</scope>
    <source>
        <strain evidence="14">DJ015</strain>
    </source>
</reference>
<dbReference type="PANTHER" id="PTHR22777">
    <property type="entry name" value="HEMOLYSIN-RELATED"/>
    <property type="match status" value="1"/>
</dbReference>
<comment type="similarity">
    <text evidence="2">Belongs to the UPF0053 family.</text>
</comment>
<feature type="transmembrane region" description="Helical" evidence="10">
    <location>
        <begin position="140"/>
        <end position="162"/>
    </location>
</feature>
<reference evidence="13" key="2">
    <citation type="submission" date="2016-02" db="EMBL/GenBank/DDBJ databases">
        <title>Genome sequence of Clostridium beijerinckii strain 59B.</title>
        <authorList>
            <person name="Little G.T."/>
            <person name="Minton N.P."/>
        </authorList>
    </citation>
    <scope>NUCLEOTIDE SEQUENCE</scope>
    <source>
        <strain evidence="13">NCIMB 14988</strain>
    </source>
</reference>
<dbReference type="AlphaFoldDB" id="A0A0B5QQ12"/>
<dbReference type="Gene3D" id="3.30.465.10">
    <property type="match status" value="1"/>
</dbReference>
<dbReference type="InterPro" id="IPR002550">
    <property type="entry name" value="CNNM"/>
</dbReference>
<reference evidence="15" key="1">
    <citation type="submission" date="2014-12" db="EMBL/GenBank/DDBJ databases">
        <title>Genome sequence of Clostridium beijerinckii strain 59B.</title>
        <authorList>
            <person name="Little G.T."/>
            <person name="Minton N.P."/>
        </authorList>
    </citation>
    <scope>NUCLEOTIDE SEQUENCE [LARGE SCALE GENOMIC DNA]</scope>
    <source>
        <strain evidence="15">59B</strain>
    </source>
</reference>
<evidence type="ECO:0000256" key="5">
    <source>
        <dbReference type="ARBA" id="ARBA00022989"/>
    </source>
</evidence>
<reference evidence="14" key="4">
    <citation type="journal article" date="2022" name="Nat. Biotechnol.">
        <title>Carbon-negative production of acetone and isopropanol by gas fermentation at industrial pilot scale.</title>
        <authorList>
            <person name="Liew F.E."/>
            <person name="Nogle R."/>
            <person name="Abdalla T."/>
            <person name="Rasor B.J."/>
            <person name="Canter C."/>
            <person name="Jensen R.O."/>
            <person name="Wang L."/>
            <person name="Strutz J."/>
            <person name="Chirania P."/>
            <person name="De Tissera S."/>
            <person name="Mueller A.P."/>
            <person name="Ruan Z."/>
            <person name="Gao A."/>
            <person name="Tran L."/>
            <person name="Engle N.L."/>
            <person name="Bromley J.C."/>
            <person name="Daniell J."/>
            <person name="Conrado R."/>
            <person name="Tschaplinski T.J."/>
            <person name="Giannone R.J."/>
            <person name="Hettich R.L."/>
            <person name="Karim A.S."/>
            <person name="Simpson S.D."/>
            <person name="Brown S.D."/>
            <person name="Leang C."/>
            <person name="Jewett M.C."/>
            <person name="Kopke M."/>
        </authorList>
    </citation>
    <scope>NUCLEOTIDE SEQUENCE</scope>
    <source>
        <strain evidence="14">DJ015</strain>
    </source>
</reference>
<evidence type="ECO:0000313" key="15">
    <source>
        <dbReference type="Proteomes" id="UP000031866"/>
    </source>
</evidence>
<dbReference type="EMBL" id="CP010086">
    <property type="protein sequence ID" value="AJH00367.1"/>
    <property type="molecule type" value="Genomic_DNA"/>
</dbReference>
<feature type="transmembrane region" description="Helical" evidence="10">
    <location>
        <begin position="108"/>
        <end position="128"/>
    </location>
</feature>
<gene>
    <name evidence="14" type="ORF">HGI39_13625</name>
    <name evidence="13" type="ORF">LF65_03814</name>
</gene>
<keyword evidence="5 9" id="KW-1133">Transmembrane helix</keyword>
<feature type="domain" description="CBS" evidence="11">
    <location>
        <begin position="225"/>
        <end position="288"/>
    </location>
</feature>
<keyword evidence="6 8" id="KW-0129">CBS domain</keyword>
<dbReference type="GO" id="GO:0005886">
    <property type="term" value="C:plasma membrane"/>
    <property type="evidence" value="ECO:0007669"/>
    <property type="project" value="TreeGrafter"/>
</dbReference>
<proteinExistence type="inferred from homology"/>
<evidence type="ECO:0000313" key="13">
    <source>
        <dbReference type="EMBL" id="AJH00367.1"/>
    </source>
</evidence>
<organism evidence="13 15">
    <name type="scientific">Clostridium beijerinckii</name>
    <name type="common">Clostridium MP</name>
    <dbReference type="NCBI Taxonomy" id="1520"/>
    <lineage>
        <taxon>Bacteria</taxon>
        <taxon>Bacillati</taxon>
        <taxon>Bacillota</taxon>
        <taxon>Clostridia</taxon>
        <taxon>Eubacteriales</taxon>
        <taxon>Clostridiaceae</taxon>
        <taxon>Clostridium</taxon>
    </lineage>
</organism>
<dbReference type="InterPro" id="IPR036318">
    <property type="entry name" value="FAD-bd_PCMH-like_sf"/>
</dbReference>
<feature type="domain" description="CNNM transmembrane" evidence="12">
    <location>
        <begin position="6"/>
        <end position="206"/>
    </location>
</feature>
<dbReference type="SUPFAM" id="SSF54631">
    <property type="entry name" value="CBS-domain pair"/>
    <property type="match status" value="1"/>
</dbReference>
<dbReference type="InterPro" id="IPR000644">
    <property type="entry name" value="CBS_dom"/>
</dbReference>
<evidence type="ECO:0000256" key="7">
    <source>
        <dbReference type="ARBA" id="ARBA00023136"/>
    </source>
</evidence>
<dbReference type="Gene3D" id="3.10.580.10">
    <property type="entry name" value="CBS-domain"/>
    <property type="match status" value="1"/>
</dbReference>
<evidence type="ECO:0000259" key="11">
    <source>
        <dbReference type="PROSITE" id="PS51371"/>
    </source>
</evidence>
<evidence type="ECO:0000313" key="14">
    <source>
        <dbReference type="EMBL" id="MBC2475722.1"/>
    </source>
</evidence>